<proteinExistence type="predicted"/>
<dbReference type="InterPro" id="IPR011006">
    <property type="entry name" value="CheY-like_superfamily"/>
</dbReference>
<dbReference type="Gene3D" id="3.40.50.2300">
    <property type="match status" value="1"/>
</dbReference>
<evidence type="ECO:0000313" key="7">
    <source>
        <dbReference type="EMBL" id="CTQ73401.1"/>
    </source>
</evidence>
<dbReference type="RefSeq" id="WP_082442792.1">
    <property type="nucleotide sequence ID" value="NZ_CANKXR010000001.1"/>
</dbReference>
<accession>A0A0M6ZRK5</accession>
<dbReference type="GO" id="GO:0000160">
    <property type="term" value="P:phosphorelay signal transduction system"/>
    <property type="evidence" value="ECO:0007669"/>
    <property type="project" value="InterPro"/>
</dbReference>
<dbReference type="GeneID" id="97670978"/>
<evidence type="ECO:0000256" key="5">
    <source>
        <dbReference type="SAM" id="MobiDB-lite"/>
    </source>
</evidence>
<dbReference type="SUPFAM" id="SSF52172">
    <property type="entry name" value="CheY-like"/>
    <property type="match status" value="1"/>
</dbReference>
<dbReference type="PANTHER" id="PTHR44591:SF3">
    <property type="entry name" value="RESPONSE REGULATORY DOMAIN-CONTAINING PROTEIN"/>
    <property type="match status" value="1"/>
</dbReference>
<keyword evidence="2" id="KW-0805">Transcription regulation</keyword>
<dbReference type="Pfam" id="PF00072">
    <property type="entry name" value="Response_reg"/>
    <property type="match status" value="1"/>
</dbReference>
<dbReference type="OrthoDB" id="9786548at2"/>
<feature type="modified residue" description="4-aspartylphosphate" evidence="4">
    <location>
        <position position="59"/>
    </location>
</feature>
<reference evidence="8" key="1">
    <citation type="submission" date="2015-07" db="EMBL/GenBank/DDBJ databases">
        <authorList>
            <person name="Rodrigo-Torres Lidia"/>
            <person name="Arahal R.David."/>
        </authorList>
    </citation>
    <scope>NUCLEOTIDE SEQUENCE [LARGE SCALE GENOMIC DNA]</scope>
    <source>
        <strain evidence="8">CECT 5096</strain>
    </source>
</reference>
<feature type="domain" description="Response regulatory" evidence="6">
    <location>
        <begin position="9"/>
        <end position="127"/>
    </location>
</feature>
<dbReference type="InterPro" id="IPR001789">
    <property type="entry name" value="Sig_transdc_resp-reg_receiver"/>
</dbReference>
<protein>
    <submittedName>
        <fullName evidence="7">Chemotaxis protein CheY</fullName>
    </submittedName>
</protein>
<dbReference type="PROSITE" id="PS50110">
    <property type="entry name" value="RESPONSE_REGULATORY"/>
    <property type="match status" value="1"/>
</dbReference>
<dbReference type="PANTHER" id="PTHR44591">
    <property type="entry name" value="STRESS RESPONSE REGULATOR PROTEIN 1"/>
    <property type="match status" value="1"/>
</dbReference>
<keyword evidence="1 4" id="KW-0597">Phosphoprotein</keyword>
<evidence type="ECO:0000256" key="1">
    <source>
        <dbReference type="ARBA" id="ARBA00022553"/>
    </source>
</evidence>
<keyword evidence="3" id="KW-0804">Transcription</keyword>
<gene>
    <name evidence="7" type="primary">cheY_4</name>
    <name evidence="7" type="ORF">LA5096_03640</name>
</gene>
<organism evidence="7 8">
    <name type="scientific">Roseibium album</name>
    <dbReference type="NCBI Taxonomy" id="311410"/>
    <lineage>
        <taxon>Bacteria</taxon>
        <taxon>Pseudomonadati</taxon>
        <taxon>Pseudomonadota</taxon>
        <taxon>Alphaproteobacteria</taxon>
        <taxon>Hyphomicrobiales</taxon>
        <taxon>Stappiaceae</taxon>
        <taxon>Roseibium</taxon>
    </lineage>
</organism>
<evidence type="ECO:0000256" key="3">
    <source>
        <dbReference type="ARBA" id="ARBA00023163"/>
    </source>
</evidence>
<dbReference type="STRING" id="311410.LA5095_00500"/>
<keyword evidence="8" id="KW-1185">Reference proteome</keyword>
<name>A0A0M6ZRK5_9HYPH</name>
<dbReference type="AlphaFoldDB" id="A0A0M6ZRK5"/>
<evidence type="ECO:0000313" key="8">
    <source>
        <dbReference type="Proteomes" id="UP000049983"/>
    </source>
</evidence>
<dbReference type="Proteomes" id="UP000049983">
    <property type="component" value="Unassembled WGS sequence"/>
</dbReference>
<dbReference type="EMBL" id="CXWC01000011">
    <property type="protein sequence ID" value="CTQ73401.1"/>
    <property type="molecule type" value="Genomic_DNA"/>
</dbReference>
<feature type="region of interest" description="Disordered" evidence="5">
    <location>
        <begin position="151"/>
        <end position="180"/>
    </location>
</feature>
<dbReference type="InterPro" id="IPR050595">
    <property type="entry name" value="Bact_response_regulator"/>
</dbReference>
<evidence type="ECO:0000256" key="2">
    <source>
        <dbReference type="ARBA" id="ARBA00023015"/>
    </source>
</evidence>
<dbReference type="SMART" id="SM00448">
    <property type="entry name" value="REC"/>
    <property type="match status" value="1"/>
</dbReference>
<evidence type="ECO:0000259" key="6">
    <source>
        <dbReference type="PROSITE" id="PS50110"/>
    </source>
</evidence>
<sequence>MSLDLASLTFLLVEDSAYMRTILRTMLQGFGARRIVEAEDGASGLEAMDRANPDILILDWVMPILDGADMVRMIRSPNNPFAYIPIIMVTAHTERSRIVEARRLGVHELLSKPISAKSLYQRVSSVILHPRDFIKTATYFGPAPREIRNRQKIWQGGPGQPPGQPPGEAAEEPENVTAIG</sequence>
<evidence type="ECO:0000256" key="4">
    <source>
        <dbReference type="PROSITE-ProRule" id="PRU00169"/>
    </source>
</evidence>